<proteinExistence type="predicted"/>
<dbReference type="PANTHER" id="PTHR36437:SF2">
    <property type="entry name" value="GLYOXALASE_BLEOMYCIN RESISTANCE PROTEIN_DIOXYGENASE"/>
    <property type="match status" value="1"/>
</dbReference>
<evidence type="ECO:0000259" key="1">
    <source>
        <dbReference type="PROSITE" id="PS51819"/>
    </source>
</evidence>
<sequence length="149" mass="16417">MEKRWRERRPKVALMTIALRFTNITVSDVDEAIAFYRDGLGLEVTNDVGSGDYRWVTLGSESQPGLGIVLSEPHAGRSQADGDTMQELLAKGVLPMLVFVTDDLDATFETVRAFGAEVLQEPIDQGWARDCAFRDPSGNTVRISQAASR</sequence>
<dbReference type="InterPro" id="IPR037523">
    <property type="entry name" value="VOC_core"/>
</dbReference>
<evidence type="ECO:0000313" key="3">
    <source>
        <dbReference type="Proteomes" id="UP001500326"/>
    </source>
</evidence>
<accession>A0ABN2S7R2</accession>
<dbReference type="SUPFAM" id="SSF54593">
    <property type="entry name" value="Glyoxalase/Bleomycin resistance protein/Dihydroxybiphenyl dioxygenase"/>
    <property type="match status" value="1"/>
</dbReference>
<reference evidence="2 3" key="1">
    <citation type="journal article" date="2019" name="Int. J. Syst. Evol. Microbiol.">
        <title>The Global Catalogue of Microorganisms (GCM) 10K type strain sequencing project: providing services to taxonomists for standard genome sequencing and annotation.</title>
        <authorList>
            <consortium name="The Broad Institute Genomics Platform"/>
            <consortium name="The Broad Institute Genome Sequencing Center for Infectious Disease"/>
            <person name="Wu L."/>
            <person name="Ma J."/>
        </authorList>
    </citation>
    <scope>NUCLEOTIDE SEQUENCE [LARGE SCALE GENOMIC DNA]</scope>
    <source>
        <strain evidence="2 3">JCM 14902</strain>
    </source>
</reference>
<keyword evidence="3" id="KW-1185">Reference proteome</keyword>
<comment type="caution">
    <text evidence="2">The sequence shown here is derived from an EMBL/GenBank/DDBJ whole genome shotgun (WGS) entry which is preliminary data.</text>
</comment>
<dbReference type="EMBL" id="BAAAOH010000001">
    <property type="protein sequence ID" value="GAA1981863.1"/>
    <property type="molecule type" value="Genomic_DNA"/>
</dbReference>
<dbReference type="Pfam" id="PF00903">
    <property type="entry name" value="Glyoxalase"/>
    <property type="match status" value="1"/>
</dbReference>
<organism evidence="2 3">
    <name type="scientific">Microbacterium pumilum</name>
    <dbReference type="NCBI Taxonomy" id="344165"/>
    <lineage>
        <taxon>Bacteria</taxon>
        <taxon>Bacillati</taxon>
        <taxon>Actinomycetota</taxon>
        <taxon>Actinomycetes</taxon>
        <taxon>Micrococcales</taxon>
        <taxon>Microbacteriaceae</taxon>
        <taxon>Microbacterium</taxon>
    </lineage>
</organism>
<dbReference type="Gene3D" id="3.10.180.10">
    <property type="entry name" value="2,3-Dihydroxybiphenyl 1,2-Dioxygenase, domain 1"/>
    <property type="match status" value="1"/>
</dbReference>
<feature type="domain" description="VOC" evidence="1">
    <location>
        <begin position="18"/>
        <end position="146"/>
    </location>
</feature>
<name>A0ABN2S7R2_9MICO</name>
<evidence type="ECO:0000313" key="2">
    <source>
        <dbReference type="EMBL" id="GAA1981863.1"/>
    </source>
</evidence>
<gene>
    <name evidence="2" type="ORF">GCM10009777_14400</name>
</gene>
<dbReference type="InterPro" id="IPR004360">
    <property type="entry name" value="Glyas_Fos-R_dOase_dom"/>
</dbReference>
<dbReference type="Proteomes" id="UP001500326">
    <property type="component" value="Unassembled WGS sequence"/>
</dbReference>
<dbReference type="PROSITE" id="PS51819">
    <property type="entry name" value="VOC"/>
    <property type="match status" value="1"/>
</dbReference>
<dbReference type="PANTHER" id="PTHR36437">
    <property type="entry name" value="GLYOXALASE/BLEOMYCIN RESISTANCE PROTEIN/DIOXYGENASE"/>
    <property type="match status" value="1"/>
</dbReference>
<protein>
    <submittedName>
        <fullName evidence="2">VOC family protein</fullName>
    </submittedName>
</protein>
<dbReference type="InterPro" id="IPR029068">
    <property type="entry name" value="Glyas_Bleomycin-R_OHBP_Dase"/>
</dbReference>